<proteinExistence type="predicted"/>
<name>A0A7X0VG70_9BACL</name>
<evidence type="ECO:0000313" key="2">
    <source>
        <dbReference type="Proteomes" id="UP000547209"/>
    </source>
</evidence>
<evidence type="ECO:0000313" key="1">
    <source>
        <dbReference type="EMBL" id="MBB6672802.1"/>
    </source>
</evidence>
<accession>A0A7X0VG70</accession>
<dbReference type="InterPro" id="IPR024131">
    <property type="entry name" value="UPF0489"/>
</dbReference>
<comment type="caution">
    <text evidence="1">The sequence shown here is derived from an EMBL/GenBank/DDBJ whole genome shotgun (WGS) entry which is preliminary data.</text>
</comment>
<dbReference type="EMBL" id="JACJVP010000030">
    <property type="protein sequence ID" value="MBB6672802.1"/>
    <property type="molecule type" value="Genomic_DNA"/>
</dbReference>
<sequence>MAATFPHDYRIGFPDKRIYIARNHQWAFAAWALGRRTGAFAHPVTLLHVDAHLDDTWDGILAQGLNEMRTPEDCLSVAGRLEIDNFIWAGFACGAIDRIVYVCPREEDPSDPFDLSDWPLNGEQLLPLKMLLARKAYQGERLESIAELRRLAACPDRLEQLLAAPNAVVLDLDLDVFRSYTEAEIRADLAFLKSFYAYDMITVALSPPFCGGEERCASIYRQFLDIFELDPAEAVDW</sequence>
<gene>
    <name evidence="1" type="ORF">H7C19_19145</name>
</gene>
<protein>
    <submittedName>
        <fullName evidence="1">UPF0489 family protein</fullName>
    </submittedName>
</protein>
<reference evidence="1 2" key="1">
    <citation type="submission" date="2020-08" db="EMBL/GenBank/DDBJ databases">
        <title>Cohnella phylogeny.</title>
        <authorList>
            <person name="Dunlap C."/>
        </authorList>
    </citation>
    <scope>NUCLEOTIDE SEQUENCE [LARGE SCALE GENOMIC DNA]</scope>
    <source>
        <strain evidence="1 2">DSM 28246</strain>
    </source>
</reference>
<keyword evidence="2" id="KW-1185">Reference proteome</keyword>
<dbReference type="Pfam" id="PF12640">
    <property type="entry name" value="UPF0489"/>
    <property type="match status" value="1"/>
</dbReference>
<dbReference type="RefSeq" id="WP_185670650.1">
    <property type="nucleotide sequence ID" value="NZ_JACJVP010000030.1"/>
</dbReference>
<dbReference type="Proteomes" id="UP000547209">
    <property type="component" value="Unassembled WGS sequence"/>
</dbReference>
<dbReference type="AlphaFoldDB" id="A0A7X0VG70"/>
<organism evidence="1 2">
    <name type="scientific">Cohnella nanjingensis</name>
    <dbReference type="NCBI Taxonomy" id="1387779"/>
    <lineage>
        <taxon>Bacteria</taxon>
        <taxon>Bacillati</taxon>
        <taxon>Bacillota</taxon>
        <taxon>Bacilli</taxon>
        <taxon>Bacillales</taxon>
        <taxon>Paenibacillaceae</taxon>
        <taxon>Cohnella</taxon>
    </lineage>
</organism>